<feature type="domain" description="Amidohydrolase 3" evidence="1">
    <location>
        <begin position="47"/>
        <end position="198"/>
    </location>
</feature>
<dbReference type="InterPro" id="IPR023100">
    <property type="entry name" value="D-aminoacylase_insert_dom_sf"/>
</dbReference>
<dbReference type="InterPro" id="IPR011059">
    <property type="entry name" value="Metal-dep_hydrolase_composite"/>
</dbReference>
<name>A0ABY4CNA0_9BACL</name>
<dbReference type="PANTHER" id="PTHR11647:SF1">
    <property type="entry name" value="COLLAPSIN RESPONSE MEDIATOR PROTEIN"/>
    <property type="match status" value="1"/>
</dbReference>
<protein>
    <submittedName>
        <fullName evidence="2">D-aminoacylase</fullName>
    </submittedName>
</protein>
<dbReference type="SUPFAM" id="SSF51556">
    <property type="entry name" value="Metallo-dependent hydrolases"/>
    <property type="match status" value="1"/>
</dbReference>
<feature type="domain" description="Amidohydrolase 3" evidence="1">
    <location>
        <begin position="364"/>
        <end position="508"/>
    </location>
</feature>
<dbReference type="Proteomes" id="UP000830167">
    <property type="component" value="Chromosome"/>
</dbReference>
<dbReference type="Gene3D" id="2.30.40.10">
    <property type="entry name" value="Urease, subunit C, domain 1"/>
    <property type="match status" value="1"/>
</dbReference>
<dbReference type="Gene3D" id="3.20.20.140">
    <property type="entry name" value="Metal-dependent hydrolases"/>
    <property type="match status" value="1"/>
</dbReference>
<gene>
    <name evidence="2" type="ORF">LSG31_06925</name>
</gene>
<reference evidence="2" key="1">
    <citation type="submission" date="2021-12" db="EMBL/GenBank/DDBJ databases">
        <title>Alicyclobacillaceae gen. nov., sp. nov., isolated from chalcocite enrichment system.</title>
        <authorList>
            <person name="Jiang Z."/>
        </authorList>
    </citation>
    <scope>NUCLEOTIDE SEQUENCE</scope>
    <source>
        <strain evidence="2">MYW30-H2</strain>
    </source>
</reference>
<organism evidence="2 3">
    <name type="scientific">Fodinisporobacter ferrooxydans</name>
    <dbReference type="NCBI Taxonomy" id="2901836"/>
    <lineage>
        <taxon>Bacteria</taxon>
        <taxon>Bacillati</taxon>
        <taxon>Bacillota</taxon>
        <taxon>Bacilli</taxon>
        <taxon>Bacillales</taxon>
        <taxon>Alicyclobacillaceae</taxon>
        <taxon>Fodinisporobacter</taxon>
    </lineage>
</organism>
<dbReference type="RefSeq" id="WP_347438647.1">
    <property type="nucleotide sequence ID" value="NZ_CP089291.1"/>
</dbReference>
<dbReference type="SUPFAM" id="SSF51338">
    <property type="entry name" value="Composite domain of metallo-dependent hydrolases"/>
    <property type="match status" value="1"/>
</dbReference>
<sequence>MIDLVIRNGLIVDGMGNPAFVGDISIHNGHIVNIGVADEQGECELNSEGMVVFPGFIDAHTHSDIALLEEPGAVAKISQGVTTEILGNCGFSVAPIIKSDTIKSFRQYCKPVLGFPERLWTWSSYSEYIDMLKEAHPAVNYASLVGHSTLRCAVMGFENRSPTVSELSQMKALLEEALQQGAFGISTGLAYTPGAYAGTEELIELSRVVAKYGGIYTTHLRNQGDMLVGSVKEAIEIGVQSGVAIHISHHKVAGEKNAGLVNRTLSLLDETFRQGIKSSSDMYPYLAGSTTLASLLPPWLLEGGVENMLSRLRNTETRKIVTANFENGVSGWENRINAIGYQNVVICSLESLENRKLQGMGLVEIAKLRHESELECMFNLLLEENGDVGVILKNSTEVDLQTVLKHSRTVVGSDGLYSGDHPHPRLFGTFPRMIRRYVNERPILSLTEAIRKMTGLTAELFNLSKVGKLQKGFRADIVVFDPKKIKDNATFDYPCLMADGIHHVLVGGCFALKDGQVTGLRNGNFLAHSVLGSKAANSKD</sequence>
<dbReference type="CDD" id="cd01297">
    <property type="entry name" value="D-aminoacylase"/>
    <property type="match status" value="1"/>
</dbReference>
<dbReference type="InterPro" id="IPR013108">
    <property type="entry name" value="Amidohydro_3"/>
</dbReference>
<evidence type="ECO:0000259" key="1">
    <source>
        <dbReference type="Pfam" id="PF07969"/>
    </source>
</evidence>
<keyword evidence="3" id="KW-1185">Reference proteome</keyword>
<evidence type="ECO:0000313" key="2">
    <source>
        <dbReference type="EMBL" id="UOF91963.1"/>
    </source>
</evidence>
<dbReference type="Pfam" id="PF07969">
    <property type="entry name" value="Amidohydro_3"/>
    <property type="match status" value="2"/>
</dbReference>
<dbReference type="EMBL" id="CP089291">
    <property type="protein sequence ID" value="UOF91963.1"/>
    <property type="molecule type" value="Genomic_DNA"/>
</dbReference>
<proteinExistence type="predicted"/>
<dbReference type="Gene3D" id="3.30.1490.130">
    <property type="entry name" value="D-aminoacylase. Domain 3"/>
    <property type="match status" value="1"/>
</dbReference>
<accession>A0ABY4CNA0</accession>
<dbReference type="InterPro" id="IPR050378">
    <property type="entry name" value="Metallo-dep_Hydrolases_sf"/>
</dbReference>
<dbReference type="PANTHER" id="PTHR11647">
    <property type="entry name" value="HYDRANTOINASE/DIHYDROPYRIMIDINASE FAMILY MEMBER"/>
    <property type="match status" value="1"/>
</dbReference>
<dbReference type="InterPro" id="IPR032466">
    <property type="entry name" value="Metal_Hydrolase"/>
</dbReference>
<evidence type="ECO:0000313" key="3">
    <source>
        <dbReference type="Proteomes" id="UP000830167"/>
    </source>
</evidence>